<dbReference type="EMBL" id="LKBA01000004">
    <property type="protein sequence ID" value="KPN64254.1"/>
    <property type="molecule type" value="Genomic_DNA"/>
</dbReference>
<feature type="region of interest" description="Disordered" evidence="1">
    <location>
        <begin position="48"/>
        <end position="69"/>
    </location>
</feature>
<comment type="caution">
    <text evidence="2">The sequence shown here is derived from an EMBL/GenBank/DDBJ whole genome shotgun (WGS) entry which is preliminary data.</text>
</comment>
<organism evidence="2 3">
    <name type="scientific">Aliiroseovarius crassostreae</name>
    <dbReference type="NCBI Taxonomy" id="154981"/>
    <lineage>
        <taxon>Bacteria</taxon>
        <taxon>Pseudomonadati</taxon>
        <taxon>Pseudomonadota</taxon>
        <taxon>Alphaproteobacteria</taxon>
        <taxon>Rhodobacterales</taxon>
        <taxon>Paracoccaceae</taxon>
        <taxon>Aliiroseovarius</taxon>
    </lineage>
</organism>
<evidence type="ECO:0000313" key="2">
    <source>
        <dbReference type="EMBL" id="KPN64254.1"/>
    </source>
</evidence>
<protein>
    <submittedName>
        <fullName evidence="2">Uncharacterized protein</fullName>
    </submittedName>
</protein>
<dbReference type="Proteomes" id="UP000050471">
    <property type="component" value="Unassembled WGS sequence"/>
</dbReference>
<dbReference type="STRING" id="154981.AKJ29_16600"/>
<proteinExistence type="predicted"/>
<name>A0A0P7I4L8_9RHOB</name>
<sequence>MADKAKTKTDPKLVKHTYVFQVQTWWGPHLKEEGDEIDLTQDEAKYYEPHTLKKKKTDAKPASAKPAKA</sequence>
<gene>
    <name evidence="2" type="ORF">AKJ29_16600</name>
</gene>
<dbReference type="RefSeq" id="WP_055188318.1">
    <property type="nucleotide sequence ID" value="NZ_FPBS01000001.1"/>
</dbReference>
<evidence type="ECO:0000256" key="1">
    <source>
        <dbReference type="SAM" id="MobiDB-lite"/>
    </source>
</evidence>
<evidence type="ECO:0000313" key="3">
    <source>
        <dbReference type="Proteomes" id="UP000050471"/>
    </source>
</evidence>
<feature type="compositionally biased region" description="Low complexity" evidence="1">
    <location>
        <begin position="60"/>
        <end position="69"/>
    </location>
</feature>
<keyword evidence="3" id="KW-1185">Reference proteome</keyword>
<accession>A0A0P7I4L8</accession>
<reference evidence="2 3" key="1">
    <citation type="submission" date="2015-09" db="EMBL/GenBank/DDBJ databases">
        <title>Draft genome sequence of Aliiroseovarius crassostreae CV919-312TSm, the causative agent of Roseovarius Oyster Disease (formerly Juvenile Oyster Disease).</title>
        <authorList>
            <person name="Kessner L."/>
            <person name="Spinard E."/>
            <person name="Nelson D."/>
        </authorList>
    </citation>
    <scope>NUCLEOTIDE SEQUENCE [LARGE SCALE GENOMIC DNA]</scope>
    <source>
        <strain evidence="2 3">CV919-312</strain>
    </source>
</reference>
<dbReference type="AlphaFoldDB" id="A0A0P7I4L8"/>